<dbReference type="InterPro" id="IPR044644">
    <property type="entry name" value="DinF-like"/>
</dbReference>
<name>A0A7H0F3F4_9CYAN</name>
<dbReference type="NCBIfam" id="TIGR00797">
    <property type="entry name" value="matE"/>
    <property type="match status" value="1"/>
</dbReference>
<evidence type="ECO:0000313" key="7">
    <source>
        <dbReference type="EMBL" id="QNP30570.1"/>
    </source>
</evidence>
<feature type="transmembrane region" description="Helical" evidence="6">
    <location>
        <begin position="89"/>
        <end position="112"/>
    </location>
</feature>
<reference evidence="7 8" key="1">
    <citation type="submission" date="2020-08" db="EMBL/GenBank/DDBJ databases">
        <title>Complete genome sequence of Raphidiopsis curvispora isolated from drinking water reservoir in South Korea.</title>
        <authorList>
            <person name="Jeong J."/>
        </authorList>
    </citation>
    <scope>NUCLEOTIDE SEQUENCE [LARGE SCALE GENOMIC DNA]</scope>
    <source>
        <strain evidence="7 8">GIHE-G1</strain>
    </source>
</reference>
<evidence type="ECO:0000256" key="2">
    <source>
        <dbReference type="ARBA" id="ARBA00010199"/>
    </source>
</evidence>
<dbReference type="RefSeq" id="WP_187706937.1">
    <property type="nucleotide sequence ID" value="NZ_CP060822.1"/>
</dbReference>
<dbReference type="PANTHER" id="PTHR42893">
    <property type="entry name" value="PROTEIN DETOXIFICATION 44, CHLOROPLASTIC-RELATED"/>
    <property type="match status" value="1"/>
</dbReference>
<evidence type="ECO:0000256" key="5">
    <source>
        <dbReference type="ARBA" id="ARBA00023136"/>
    </source>
</evidence>
<evidence type="ECO:0000256" key="4">
    <source>
        <dbReference type="ARBA" id="ARBA00022989"/>
    </source>
</evidence>
<dbReference type="InterPro" id="IPR002528">
    <property type="entry name" value="MATE_fam"/>
</dbReference>
<dbReference type="AlphaFoldDB" id="A0A7H0F3F4"/>
<dbReference type="GO" id="GO:0005886">
    <property type="term" value="C:plasma membrane"/>
    <property type="evidence" value="ECO:0007669"/>
    <property type="project" value="TreeGrafter"/>
</dbReference>
<dbReference type="EMBL" id="CP060822">
    <property type="protein sequence ID" value="QNP30570.1"/>
    <property type="molecule type" value="Genomic_DNA"/>
</dbReference>
<protein>
    <submittedName>
        <fullName evidence="7">MATE family efflux transporter</fullName>
    </submittedName>
</protein>
<keyword evidence="4 6" id="KW-1133">Transmembrane helix</keyword>
<feature type="transmembrane region" description="Helical" evidence="6">
    <location>
        <begin position="204"/>
        <end position="226"/>
    </location>
</feature>
<feature type="transmembrane region" description="Helical" evidence="6">
    <location>
        <begin position="357"/>
        <end position="378"/>
    </location>
</feature>
<gene>
    <name evidence="7" type="ORF">IAR63_05995</name>
</gene>
<feature type="transmembrane region" description="Helical" evidence="6">
    <location>
        <begin position="246"/>
        <end position="265"/>
    </location>
</feature>
<comment type="subcellular location">
    <subcellularLocation>
        <location evidence="1">Membrane</location>
        <topology evidence="1">Multi-pass membrane protein</topology>
    </subcellularLocation>
</comment>
<sequence>MTFTVPTQYDFLVRFYRLSSVSILSNMMVPLAGLVDIAFLGHLTDIRHLAGVILATILFDYLYRILKFMRSSANAITAQAVGKDDNKEVILAGLRSGLIALLLGLVIILLQYPLQKIGFFILSGSSDIEAAGADYFSARIWAAPAVLLNFVLFGWFLGREMNWVVLLMSIVGNCSNVLLDYLMISRWGWASMGAGLATALSQYLALIVGLIWMVCTIPWKIVPVAIKEVFDWLALKGVVGLKGNILVRYILLISAYSVFTNLSAIMGTNVLAQNGLLLQIAFLSQFTINGVGLTVQTMTANFKAKGNTQQIIPLLIVAGLTSLVIALSFAGTSILFPNQIFGLLTNHTEVNQDINQYTIWLLPICIVTGMTFVLEGYFIGLREGGTLRNVVLLSFIVSFIPLVIAAWYFHSNHLLWSSLLAYMTSNMLLLSASIPQTLKDESSQNVLA</sequence>
<comment type="similarity">
    <text evidence="2">Belongs to the multi antimicrobial extrusion (MATE) (TC 2.A.66.1) family.</text>
</comment>
<keyword evidence="3 6" id="KW-0812">Transmembrane</keyword>
<evidence type="ECO:0000256" key="3">
    <source>
        <dbReference type="ARBA" id="ARBA00022692"/>
    </source>
</evidence>
<feature type="transmembrane region" description="Helical" evidence="6">
    <location>
        <begin position="277"/>
        <end position="299"/>
    </location>
</feature>
<evidence type="ECO:0000313" key="8">
    <source>
        <dbReference type="Proteomes" id="UP000516013"/>
    </source>
</evidence>
<keyword evidence="5 6" id="KW-0472">Membrane</keyword>
<feature type="transmembrane region" description="Helical" evidence="6">
    <location>
        <begin position="140"/>
        <end position="157"/>
    </location>
</feature>
<evidence type="ECO:0000256" key="1">
    <source>
        <dbReference type="ARBA" id="ARBA00004141"/>
    </source>
</evidence>
<dbReference type="PANTHER" id="PTHR42893:SF46">
    <property type="entry name" value="PROTEIN DETOXIFICATION 44, CHLOROPLASTIC"/>
    <property type="match status" value="1"/>
</dbReference>
<dbReference type="Pfam" id="PF01554">
    <property type="entry name" value="MatE"/>
    <property type="match status" value="2"/>
</dbReference>
<feature type="transmembrane region" description="Helical" evidence="6">
    <location>
        <begin position="46"/>
        <end position="63"/>
    </location>
</feature>
<dbReference type="GO" id="GO:0042910">
    <property type="term" value="F:xenobiotic transmembrane transporter activity"/>
    <property type="evidence" value="ECO:0007669"/>
    <property type="project" value="InterPro"/>
</dbReference>
<feature type="transmembrane region" description="Helical" evidence="6">
    <location>
        <begin position="164"/>
        <end position="184"/>
    </location>
</feature>
<feature type="transmembrane region" description="Helical" evidence="6">
    <location>
        <begin position="390"/>
        <end position="409"/>
    </location>
</feature>
<feature type="transmembrane region" description="Helical" evidence="6">
    <location>
        <begin position="21"/>
        <end position="40"/>
    </location>
</feature>
<accession>A0A7H0F3F4</accession>
<feature type="transmembrane region" description="Helical" evidence="6">
    <location>
        <begin position="311"/>
        <end position="337"/>
    </location>
</feature>
<dbReference type="KEGG" id="ccur:IAR63_05995"/>
<organism evidence="7 8">
    <name type="scientific">Cylindrospermopsis curvispora GIHE-G1</name>
    <dbReference type="NCBI Taxonomy" id="2666332"/>
    <lineage>
        <taxon>Bacteria</taxon>
        <taxon>Bacillati</taxon>
        <taxon>Cyanobacteriota</taxon>
        <taxon>Cyanophyceae</taxon>
        <taxon>Nostocales</taxon>
        <taxon>Aphanizomenonaceae</taxon>
        <taxon>Cylindrospermopsis</taxon>
    </lineage>
</organism>
<dbReference type="CDD" id="cd13136">
    <property type="entry name" value="MATE_DinF_like"/>
    <property type="match status" value="1"/>
</dbReference>
<keyword evidence="8" id="KW-1185">Reference proteome</keyword>
<proteinExistence type="inferred from homology"/>
<evidence type="ECO:0000256" key="6">
    <source>
        <dbReference type="SAM" id="Phobius"/>
    </source>
</evidence>
<dbReference type="Proteomes" id="UP000516013">
    <property type="component" value="Chromosome"/>
</dbReference>
<dbReference type="NCBIfam" id="NF041358">
    <property type="entry name" value="GntT_guanitoxin"/>
    <property type="match status" value="1"/>
</dbReference>
<dbReference type="GO" id="GO:0015297">
    <property type="term" value="F:antiporter activity"/>
    <property type="evidence" value="ECO:0007669"/>
    <property type="project" value="InterPro"/>
</dbReference>